<dbReference type="InterPro" id="IPR001138">
    <property type="entry name" value="Zn2Cys6_DnaBD"/>
</dbReference>
<dbReference type="Pfam" id="PF00172">
    <property type="entry name" value="Zn_clus"/>
    <property type="match status" value="1"/>
</dbReference>
<dbReference type="CDD" id="cd12148">
    <property type="entry name" value="fungal_TF_MHR"/>
    <property type="match status" value="1"/>
</dbReference>
<dbReference type="GO" id="GO:0006351">
    <property type="term" value="P:DNA-templated transcription"/>
    <property type="evidence" value="ECO:0007669"/>
    <property type="project" value="InterPro"/>
</dbReference>
<dbReference type="OrthoDB" id="4456959at2759"/>
<dbReference type="InterPro" id="IPR007219">
    <property type="entry name" value="XnlR_reg_dom"/>
</dbReference>
<gene>
    <name evidence="6" type="ORF">K469DRAFT_144948</name>
</gene>
<dbReference type="GO" id="GO:0000981">
    <property type="term" value="F:DNA-binding transcription factor activity, RNA polymerase II-specific"/>
    <property type="evidence" value="ECO:0007669"/>
    <property type="project" value="InterPro"/>
</dbReference>
<evidence type="ECO:0000256" key="1">
    <source>
        <dbReference type="ARBA" id="ARBA00022723"/>
    </source>
</evidence>
<dbReference type="Pfam" id="PF04082">
    <property type="entry name" value="Fungal_trans"/>
    <property type="match status" value="1"/>
</dbReference>
<proteinExistence type="predicted"/>
<evidence type="ECO:0000256" key="3">
    <source>
        <dbReference type="SAM" id="MobiDB-lite"/>
    </source>
</evidence>
<feature type="region of interest" description="Disordered" evidence="3">
    <location>
        <begin position="1"/>
        <end position="50"/>
    </location>
</feature>
<evidence type="ECO:0000313" key="6">
    <source>
        <dbReference type="EMBL" id="KAF2186760.1"/>
    </source>
</evidence>
<dbReference type="Gene3D" id="4.10.240.10">
    <property type="entry name" value="Zn(2)-C6 fungal-type DNA-binding domain"/>
    <property type="match status" value="1"/>
</dbReference>
<keyword evidence="4" id="KW-0812">Transmembrane</keyword>
<dbReference type="PANTHER" id="PTHR46910:SF4">
    <property type="entry name" value="ZN(2)-C6 FUNGAL-TYPE DOMAIN-CONTAINING PROTEIN"/>
    <property type="match status" value="1"/>
</dbReference>
<protein>
    <recommendedName>
        <fullName evidence="5">Zn(2)-C6 fungal-type domain-containing protein</fullName>
    </recommendedName>
</protein>
<evidence type="ECO:0000256" key="2">
    <source>
        <dbReference type="ARBA" id="ARBA00023242"/>
    </source>
</evidence>
<accession>A0A6A6E9D3</accession>
<dbReference type="CDD" id="cd00067">
    <property type="entry name" value="GAL4"/>
    <property type="match status" value="1"/>
</dbReference>
<evidence type="ECO:0000259" key="5">
    <source>
        <dbReference type="PROSITE" id="PS50048"/>
    </source>
</evidence>
<feature type="transmembrane region" description="Helical" evidence="4">
    <location>
        <begin position="603"/>
        <end position="621"/>
    </location>
</feature>
<organism evidence="6 7">
    <name type="scientific">Zopfia rhizophila CBS 207.26</name>
    <dbReference type="NCBI Taxonomy" id="1314779"/>
    <lineage>
        <taxon>Eukaryota</taxon>
        <taxon>Fungi</taxon>
        <taxon>Dikarya</taxon>
        <taxon>Ascomycota</taxon>
        <taxon>Pezizomycotina</taxon>
        <taxon>Dothideomycetes</taxon>
        <taxon>Dothideomycetes incertae sedis</taxon>
        <taxon>Zopfiaceae</taxon>
        <taxon>Zopfia</taxon>
    </lineage>
</organism>
<feature type="compositionally biased region" description="Polar residues" evidence="3">
    <location>
        <begin position="27"/>
        <end position="40"/>
    </location>
</feature>
<feature type="domain" description="Zn(2)-C6 fungal-type" evidence="5">
    <location>
        <begin position="56"/>
        <end position="86"/>
    </location>
</feature>
<name>A0A6A6E9D3_9PEZI</name>
<dbReference type="GO" id="GO:0008270">
    <property type="term" value="F:zinc ion binding"/>
    <property type="evidence" value="ECO:0007669"/>
    <property type="project" value="InterPro"/>
</dbReference>
<keyword evidence="4" id="KW-1133">Transmembrane helix</keyword>
<keyword evidence="7" id="KW-1185">Reference proteome</keyword>
<dbReference type="EMBL" id="ML994629">
    <property type="protein sequence ID" value="KAF2186760.1"/>
    <property type="molecule type" value="Genomic_DNA"/>
</dbReference>
<dbReference type="SUPFAM" id="SSF57701">
    <property type="entry name" value="Zn2/Cys6 DNA-binding domain"/>
    <property type="match status" value="1"/>
</dbReference>
<keyword evidence="1" id="KW-0479">Metal-binding</keyword>
<dbReference type="InterPro" id="IPR036864">
    <property type="entry name" value="Zn2-C6_fun-type_DNA-bd_sf"/>
</dbReference>
<dbReference type="AlphaFoldDB" id="A0A6A6E9D3"/>
<dbReference type="PROSITE" id="PS00463">
    <property type="entry name" value="ZN2_CY6_FUNGAL_1"/>
    <property type="match status" value="1"/>
</dbReference>
<evidence type="ECO:0000256" key="4">
    <source>
        <dbReference type="SAM" id="Phobius"/>
    </source>
</evidence>
<dbReference type="PROSITE" id="PS50048">
    <property type="entry name" value="ZN2_CY6_FUNGAL_2"/>
    <property type="match status" value="1"/>
</dbReference>
<reference evidence="6" key="1">
    <citation type="journal article" date="2020" name="Stud. Mycol.">
        <title>101 Dothideomycetes genomes: a test case for predicting lifestyles and emergence of pathogens.</title>
        <authorList>
            <person name="Haridas S."/>
            <person name="Albert R."/>
            <person name="Binder M."/>
            <person name="Bloem J."/>
            <person name="Labutti K."/>
            <person name="Salamov A."/>
            <person name="Andreopoulos B."/>
            <person name="Baker S."/>
            <person name="Barry K."/>
            <person name="Bills G."/>
            <person name="Bluhm B."/>
            <person name="Cannon C."/>
            <person name="Castanera R."/>
            <person name="Culley D."/>
            <person name="Daum C."/>
            <person name="Ezra D."/>
            <person name="Gonzalez J."/>
            <person name="Henrissat B."/>
            <person name="Kuo A."/>
            <person name="Liang C."/>
            <person name="Lipzen A."/>
            <person name="Lutzoni F."/>
            <person name="Magnuson J."/>
            <person name="Mondo S."/>
            <person name="Nolan M."/>
            <person name="Ohm R."/>
            <person name="Pangilinan J."/>
            <person name="Park H.-J."/>
            <person name="Ramirez L."/>
            <person name="Alfaro M."/>
            <person name="Sun H."/>
            <person name="Tritt A."/>
            <person name="Yoshinaga Y."/>
            <person name="Zwiers L.-H."/>
            <person name="Turgeon B."/>
            <person name="Goodwin S."/>
            <person name="Spatafora J."/>
            <person name="Crous P."/>
            <person name="Grigoriev I."/>
        </authorList>
    </citation>
    <scope>NUCLEOTIDE SEQUENCE</scope>
    <source>
        <strain evidence="6">CBS 207.26</strain>
    </source>
</reference>
<dbReference type="SMART" id="SM00066">
    <property type="entry name" value="GAL4"/>
    <property type="match status" value="1"/>
</dbReference>
<keyword evidence="2" id="KW-0539">Nucleus</keyword>
<evidence type="ECO:0000313" key="7">
    <source>
        <dbReference type="Proteomes" id="UP000800200"/>
    </source>
</evidence>
<dbReference type="PANTHER" id="PTHR46910">
    <property type="entry name" value="TRANSCRIPTION FACTOR PDR1"/>
    <property type="match status" value="1"/>
</dbReference>
<dbReference type="InterPro" id="IPR050987">
    <property type="entry name" value="AtrR-like"/>
</dbReference>
<dbReference type="GO" id="GO:0003677">
    <property type="term" value="F:DNA binding"/>
    <property type="evidence" value="ECO:0007669"/>
    <property type="project" value="InterPro"/>
</dbReference>
<dbReference type="Proteomes" id="UP000800200">
    <property type="component" value="Unassembled WGS sequence"/>
</dbReference>
<sequence length="666" mass="75502">MGPKRASEGDLEQSSKIPKIEHGISASPLSQQRLPNNDFSGSVKKKLANSTRTGQACDRCKIRKIRCDPRPEGCSPCVQNRTPCKTTDRITGRATTRGHAEALETENAYLRAQVAELQGQLKEMGVEPRTVSGYNSFPPSGVPWSSSLGNDGQGWVDPSQRRMSTPPLPGYSHSIGAPNGLDNTEYRPLPQFKTNSIGDNYLGVSSADSLLSHIKGTSLSVFGTEIDITDFVQNEEDYDKSVMSYSHFLNVALNSDQQVEHAPFPEYTILNEYSNWYLRSLNPYTALLDKPAFTQLIRRIGNDPNFTPSAAETVCVHMMLAIIKYQISVRNHEESYSLMEESHKHYRYSLSFFQDLLHGHTLQDLQALTLICVHLRNFPKPGAAWIMCSTTFLLAVELGLHRSTKAWADTTQKMERGEVEMRKRIFWTLHALNTNLSGKLGRPMPINMEDVDVEFPEPVSDCSREEDAELSPFHKCSFQVGIQTAKYTVWSSELYRTIYAVRQPPRSYEDTVRRLENGIRQWREEMPYELAEPARAKQEDYIFALFLEFWDLEFQLLLHHPAVCRSTDPEFINANLDKCVAASSKMLHNCNEMRKLKSLDIPWINSVVYIAAIFTTLFVYFQRRDRMTSVDMTKLRNDMNQWIDVMGECGKLLGKGSSQDLSVGGS</sequence>
<keyword evidence="4" id="KW-0472">Membrane</keyword>
<dbReference type="SMART" id="SM00906">
    <property type="entry name" value="Fungal_trans"/>
    <property type="match status" value="1"/>
</dbReference>